<dbReference type="AlphaFoldDB" id="A0AAV5NVD4"/>
<feature type="signal peptide" evidence="1">
    <location>
        <begin position="1"/>
        <end position="19"/>
    </location>
</feature>
<dbReference type="EMBL" id="BSNX01000041">
    <property type="protein sequence ID" value="GLQ73997.1"/>
    <property type="molecule type" value="Genomic_DNA"/>
</dbReference>
<protein>
    <submittedName>
        <fullName evidence="2">Uncharacterized protein</fullName>
    </submittedName>
</protein>
<evidence type="ECO:0000313" key="2">
    <source>
        <dbReference type="EMBL" id="GLQ73997.1"/>
    </source>
</evidence>
<keyword evidence="1" id="KW-0732">Signal</keyword>
<dbReference type="Proteomes" id="UP001156690">
    <property type="component" value="Unassembled WGS sequence"/>
</dbReference>
<comment type="caution">
    <text evidence="2">The sequence shown here is derived from an EMBL/GenBank/DDBJ whole genome shotgun (WGS) entry which is preliminary data.</text>
</comment>
<gene>
    <name evidence="2" type="ORF">GCM10007932_33570</name>
</gene>
<evidence type="ECO:0000256" key="1">
    <source>
        <dbReference type="SAM" id="SignalP"/>
    </source>
</evidence>
<sequence length="113" mass="12555">MKKRILATALVACAFTAQAQVKTGPEIETLYPVGFHHDKGDGLYIEFQAGAMPGCHGGKGGRLSKSNPNYKEYYSLLLTMMTTKSFKGVIRYENTNHTGWWSCSIEGIFVYPK</sequence>
<evidence type="ECO:0000313" key="3">
    <source>
        <dbReference type="Proteomes" id="UP001156690"/>
    </source>
</evidence>
<reference evidence="3" key="1">
    <citation type="journal article" date="2019" name="Int. J. Syst. Evol. Microbiol.">
        <title>The Global Catalogue of Microorganisms (GCM) 10K type strain sequencing project: providing services to taxonomists for standard genome sequencing and annotation.</title>
        <authorList>
            <consortium name="The Broad Institute Genomics Platform"/>
            <consortium name="The Broad Institute Genome Sequencing Center for Infectious Disease"/>
            <person name="Wu L."/>
            <person name="Ma J."/>
        </authorList>
    </citation>
    <scope>NUCLEOTIDE SEQUENCE [LARGE SCALE GENOMIC DNA]</scope>
    <source>
        <strain evidence="3">NBRC 15640</strain>
    </source>
</reference>
<keyword evidence="3" id="KW-1185">Reference proteome</keyword>
<accession>A0AAV5NVD4</accession>
<feature type="chain" id="PRO_5043450593" evidence="1">
    <location>
        <begin position="20"/>
        <end position="113"/>
    </location>
</feature>
<organism evidence="2 3">
    <name type="scientific">Vibrio penaeicida</name>
    <dbReference type="NCBI Taxonomy" id="104609"/>
    <lineage>
        <taxon>Bacteria</taxon>
        <taxon>Pseudomonadati</taxon>
        <taxon>Pseudomonadota</taxon>
        <taxon>Gammaproteobacteria</taxon>
        <taxon>Vibrionales</taxon>
        <taxon>Vibrionaceae</taxon>
        <taxon>Vibrio</taxon>
    </lineage>
</organism>
<dbReference type="RefSeq" id="WP_126610070.1">
    <property type="nucleotide sequence ID" value="NZ_AP025145.1"/>
</dbReference>
<name>A0AAV5NVD4_9VIBR</name>
<proteinExistence type="predicted"/>